<gene>
    <name evidence="2" type="primary">33</name>
    <name evidence="2" type="ORF">SEA_DARDANUS_33</name>
</gene>
<keyword evidence="3" id="KW-1185">Reference proteome</keyword>
<keyword evidence="1" id="KW-0472">Membrane</keyword>
<dbReference type="RefSeq" id="YP_010050901.1">
    <property type="nucleotide sequence ID" value="NC_054435.1"/>
</dbReference>
<accession>A0A514CX45</accession>
<keyword evidence="1" id="KW-1133">Transmembrane helix</keyword>
<protein>
    <submittedName>
        <fullName evidence="2">Uncharacterized protein</fullName>
    </submittedName>
</protein>
<sequence>MNARTLLLIGAGLAAVGAGGMIARGSYVEAGLVAAAWVGIAVAFRYVGRRAQ</sequence>
<proteinExistence type="predicted"/>
<dbReference type="EMBL" id="MN010758">
    <property type="protein sequence ID" value="QDH85070.1"/>
    <property type="molecule type" value="Genomic_DNA"/>
</dbReference>
<evidence type="ECO:0000313" key="2">
    <source>
        <dbReference type="EMBL" id="QDH85070.1"/>
    </source>
</evidence>
<keyword evidence="1" id="KW-0812">Transmembrane</keyword>
<feature type="transmembrane region" description="Helical" evidence="1">
    <location>
        <begin position="30"/>
        <end position="48"/>
    </location>
</feature>
<organism evidence="2 3">
    <name type="scientific">Gordonia phage Dardanus</name>
    <dbReference type="NCBI Taxonomy" id="2588489"/>
    <lineage>
        <taxon>Viruses</taxon>
        <taxon>Duplodnaviria</taxon>
        <taxon>Heunggongvirae</taxon>
        <taxon>Uroviricota</taxon>
        <taxon>Caudoviricetes</taxon>
        <taxon>Ruthgordonvirinae</taxon>
        <taxon>Dardanusvirus</taxon>
        <taxon>Dardanusvirus dardanus</taxon>
    </lineage>
</organism>
<dbReference type="KEGG" id="vg:63911639"/>
<dbReference type="Proteomes" id="UP000318136">
    <property type="component" value="Segment"/>
</dbReference>
<name>A0A514CX45_9CAUD</name>
<reference evidence="2 3" key="1">
    <citation type="submission" date="2019-05" db="EMBL/GenBank/DDBJ databases">
        <authorList>
            <person name="Bordelon H.A."/>
            <person name="Brister E.M."/>
            <person name="Bryans A.M."/>
            <person name="Calk A.E."/>
            <person name="Capers C."/>
            <person name="Corrent J.M."/>
            <person name="Delphin C.N."/>
            <person name="Erbelding G.W."/>
            <person name="Gottschalck B.A."/>
            <person name="Hale B.T."/>
            <person name="Jones N.T."/>
            <person name="Mire A.R."/>
            <person name="Perkins A.R."/>
            <person name="Quackenbush R.D."/>
            <person name="Rogers C.S."/>
            <person name="Stewart N.C."/>
            <person name="Threeton H.N."/>
            <person name="Wiggins Z.F."/>
            <person name="Hancock A.M."/>
            <person name="Gissendanner C.R."/>
            <person name="Findley A.M."/>
            <person name="Wills S.J."/>
            <person name="Clifford K.A."/>
            <person name="Elmore F.L."/>
            <person name="Knight M.S."/>
            <person name="Le K."/>
            <person name="Lobaina D."/>
            <person name="Nougues D."/>
            <person name="Salama A."/>
            <person name="Stoeber S.D."/>
            <person name="Sweeney K.J."/>
            <person name="Truong T.G."/>
            <person name="Alvaro L.E."/>
            <person name="Isern S."/>
            <person name="Michael S.F."/>
            <person name="Monti D.L."/>
            <person name="Garlena R.A."/>
            <person name="Russell D.A."/>
            <person name="Pope W.H."/>
            <person name="Jacobs-Sera D."/>
            <person name="Hatfull G.F."/>
        </authorList>
    </citation>
    <scope>NUCLEOTIDE SEQUENCE [LARGE SCALE GENOMIC DNA]</scope>
</reference>
<evidence type="ECO:0000256" key="1">
    <source>
        <dbReference type="SAM" id="Phobius"/>
    </source>
</evidence>
<dbReference type="GeneID" id="63911639"/>
<evidence type="ECO:0000313" key="3">
    <source>
        <dbReference type="Proteomes" id="UP000318136"/>
    </source>
</evidence>